<gene>
    <name evidence="3" type="ORF">ED208_13640</name>
</gene>
<evidence type="ECO:0000256" key="1">
    <source>
        <dbReference type="PROSITE-ProRule" id="PRU00169"/>
    </source>
</evidence>
<dbReference type="Proteomes" id="UP000282106">
    <property type="component" value="Unassembled WGS sequence"/>
</dbReference>
<dbReference type="InterPro" id="IPR001789">
    <property type="entry name" value="Sig_transdc_resp-reg_receiver"/>
</dbReference>
<organism evidence="3 4">
    <name type="scientific">Stagnimonas aquatica</name>
    <dbReference type="NCBI Taxonomy" id="2689987"/>
    <lineage>
        <taxon>Bacteria</taxon>
        <taxon>Pseudomonadati</taxon>
        <taxon>Pseudomonadota</taxon>
        <taxon>Gammaproteobacteria</taxon>
        <taxon>Nevskiales</taxon>
        <taxon>Nevskiaceae</taxon>
        <taxon>Stagnimonas</taxon>
    </lineage>
</organism>
<sequence length="128" mass="14111">MHQLKTLLVDDNEAFLVLAGHLLQGNPRIKVVGRGFNGYDAVRLAESLKPELILMDLSMPGMGGLQATRLIKAQDDPPLILITSHHDDAEHREHSARAGADGFLSKQDFDKTLDGVLDSLSQFIRQEV</sequence>
<evidence type="ECO:0000313" key="4">
    <source>
        <dbReference type="Proteomes" id="UP000282106"/>
    </source>
</evidence>
<dbReference type="InterPro" id="IPR058245">
    <property type="entry name" value="NreC/VraR/RcsB-like_REC"/>
</dbReference>
<keyword evidence="1" id="KW-0597">Phosphoprotein</keyword>
<proteinExistence type="predicted"/>
<dbReference type="Pfam" id="PF00072">
    <property type="entry name" value="Response_reg"/>
    <property type="match status" value="1"/>
</dbReference>
<dbReference type="AlphaFoldDB" id="A0A3N0V590"/>
<dbReference type="SMART" id="SM00448">
    <property type="entry name" value="REC"/>
    <property type="match status" value="1"/>
</dbReference>
<dbReference type="GO" id="GO:0000160">
    <property type="term" value="P:phosphorelay signal transduction system"/>
    <property type="evidence" value="ECO:0007669"/>
    <property type="project" value="InterPro"/>
</dbReference>
<dbReference type="InterPro" id="IPR052048">
    <property type="entry name" value="ST_Response_Regulator"/>
</dbReference>
<dbReference type="PANTHER" id="PTHR43228:SF1">
    <property type="entry name" value="TWO-COMPONENT RESPONSE REGULATOR ARR22"/>
    <property type="match status" value="1"/>
</dbReference>
<keyword evidence="4" id="KW-1185">Reference proteome</keyword>
<keyword evidence="3" id="KW-0238">DNA-binding</keyword>
<dbReference type="EMBL" id="RJVO01000007">
    <property type="protein sequence ID" value="ROH87754.1"/>
    <property type="molecule type" value="Genomic_DNA"/>
</dbReference>
<reference evidence="3 4" key="1">
    <citation type="submission" date="2018-10" db="EMBL/GenBank/DDBJ databases">
        <authorList>
            <person name="Chen W.-M."/>
        </authorList>
    </citation>
    <scope>NUCLEOTIDE SEQUENCE [LARGE SCALE GENOMIC DNA]</scope>
    <source>
        <strain evidence="3 4">THS-13</strain>
    </source>
</reference>
<name>A0A3N0V590_9GAMM</name>
<evidence type="ECO:0000313" key="3">
    <source>
        <dbReference type="EMBL" id="ROH87754.1"/>
    </source>
</evidence>
<dbReference type="CDD" id="cd17535">
    <property type="entry name" value="REC_NarL-like"/>
    <property type="match status" value="1"/>
</dbReference>
<dbReference type="Gene3D" id="3.40.50.2300">
    <property type="match status" value="1"/>
</dbReference>
<dbReference type="GO" id="GO:0003677">
    <property type="term" value="F:DNA binding"/>
    <property type="evidence" value="ECO:0007669"/>
    <property type="project" value="UniProtKB-KW"/>
</dbReference>
<comment type="caution">
    <text evidence="3">The sequence shown here is derived from an EMBL/GenBank/DDBJ whole genome shotgun (WGS) entry which is preliminary data.</text>
</comment>
<accession>A0A3N0V590</accession>
<dbReference type="RefSeq" id="WP_123212478.1">
    <property type="nucleotide sequence ID" value="NZ_RJVO01000007.1"/>
</dbReference>
<dbReference type="InterPro" id="IPR011006">
    <property type="entry name" value="CheY-like_superfamily"/>
</dbReference>
<evidence type="ECO:0000259" key="2">
    <source>
        <dbReference type="PROSITE" id="PS50110"/>
    </source>
</evidence>
<dbReference type="PANTHER" id="PTHR43228">
    <property type="entry name" value="TWO-COMPONENT RESPONSE REGULATOR"/>
    <property type="match status" value="1"/>
</dbReference>
<feature type="domain" description="Response regulatory" evidence="2">
    <location>
        <begin position="5"/>
        <end position="121"/>
    </location>
</feature>
<protein>
    <submittedName>
        <fullName evidence="3">DNA-binding response regulator</fullName>
    </submittedName>
</protein>
<dbReference type="PROSITE" id="PS50110">
    <property type="entry name" value="RESPONSE_REGULATORY"/>
    <property type="match status" value="1"/>
</dbReference>
<dbReference type="InParanoid" id="A0A3N0V590"/>
<feature type="modified residue" description="4-aspartylphosphate" evidence="1">
    <location>
        <position position="56"/>
    </location>
</feature>
<dbReference type="SUPFAM" id="SSF52172">
    <property type="entry name" value="CheY-like"/>
    <property type="match status" value="1"/>
</dbReference>